<dbReference type="AlphaFoldDB" id="A0A9Q1BLY1"/>
<dbReference type="EMBL" id="JAIZAY010000014">
    <property type="protein sequence ID" value="KAJ8029163.1"/>
    <property type="molecule type" value="Genomic_DNA"/>
</dbReference>
<evidence type="ECO:0000313" key="2">
    <source>
        <dbReference type="EMBL" id="KAJ8029163.1"/>
    </source>
</evidence>
<dbReference type="InterPro" id="IPR043129">
    <property type="entry name" value="ATPase_NBD"/>
</dbReference>
<reference evidence="2" key="1">
    <citation type="submission" date="2021-10" db="EMBL/GenBank/DDBJ databases">
        <title>Tropical sea cucumber genome reveals ecological adaptation and Cuvierian tubules defense mechanism.</title>
        <authorList>
            <person name="Chen T."/>
        </authorList>
    </citation>
    <scope>NUCLEOTIDE SEQUENCE</scope>
    <source>
        <strain evidence="2">Nanhai2018</strain>
        <tissue evidence="2">Muscle</tissue>
    </source>
</reference>
<protein>
    <submittedName>
        <fullName evidence="2">Actin-3</fullName>
    </submittedName>
</protein>
<evidence type="ECO:0000256" key="1">
    <source>
        <dbReference type="RuleBase" id="RU000487"/>
    </source>
</evidence>
<accession>A0A9Q1BLY1</accession>
<dbReference type="Gene3D" id="3.30.420.40">
    <property type="match status" value="2"/>
</dbReference>
<dbReference type="PRINTS" id="PR00190">
    <property type="entry name" value="ACTIN"/>
</dbReference>
<dbReference type="Pfam" id="PF00022">
    <property type="entry name" value="Actin"/>
    <property type="match status" value="2"/>
</dbReference>
<dbReference type="SUPFAM" id="SSF53067">
    <property type="entry name" value="Actin-like ATPase domain"/>
    <property type="match status" value="2"/>
</dbReference>
<sequence>MTGEWMTVCMETAKVLEKQAIVLDIGAFNVKLGFSDVRKSKPDYILKTSHLTDITLDQRLPAPEYEKCCGTYNCSFDEISSESLVQFVEKHLHANPEEHPVLLVESFLTERKCRNRKLQVVFEELGASAFALSNEALLSLYSTGRTTGVVVESGYSKSYCCAIHEGISPPYAYATMHCNSGRSTAKITENLMEVESCKYTSQCAGDDKSVLQDAMSFMENNGKISVDPSSSSSSDIGYEIGEALFGKFKAQSSKAIHTAVEEAIYNADEMEDYNHFYYENIVLSGGNTLYPGLKERLELELEKTKVDKDAKQVSVIAAANRQFSSWIGGSIVASLPTFKHRWITKEDYRESGSNIFHSKCLPY</sequence>
<proteinExistence type="inferred from homology"/>
<dbReference type="PANTHER" id="PTHR11937">
    <property type="entry name" value="ACTIN"/>
    <property type="match status" value="1"/>
</dbReference>
<keyword evidence="3" id="KW-1185">Reference proteome</keyword>
<gene>
    <name evidence="2" type="ORF">HOLleu_28493</name>
</gene>
<name>A0A9Q1BLY1_HOLLE</name>
<dbReference type="SMART" id="SM00268">
    <property type="entry name" value="ACTIN"/>
    <property type="match status" value="1"/>
</dbReference>
<comment type="caution">
    <text evidence="2">The sequence shown here is derived from an EMBL/GenBank/DDBJ whole genome shotgun (WGS) entry which is preliminary data.</text>
</comment>
<dbReference type="Gene3D" id="3.90.640.10">
    <property type="entry name" value="Actin, Chain A, domain 4"/>
    <property type="match status" value="1"/>
</dbReference>
<comment type="similarity">
    <text evidence="1">Belongs to the actin family.</text>
</comment>
<organism evidence="2 3">
    <name type="scientific">Holothuria leucospilota</name>
    <name type="common">Black long sea cucumber</name>
    <name type="synonym">Mertensiothuria leucospilota</name>
    <dbReference type="NCBI Taxonomy" id="206669"/>
    <lineage>
        <taxon>Eukaryota</taxon>
        <taxon>Metazoa</taxon>
        <taxon>Echinodermata</taxon>
        <taxon>Eleutherozoa</taxon>
        <taxon>Echinozoa</taxon>
        <taxon>Holothuroidea</taxon>
        <taxon>Aspidochirotacea</taxon>
        <taxon>Aspidochirotida</taxon>
        <taxon>Holothuriidae</taxon>
        <taxon>Holothuria</taxon>
    </lineage>
</organism>
<evidence type="ECO:0000313" key="3">
    <source>
        <dbReference type="Proteomes" id="UP001152320"/>
    </source>
</evidence>
<dbReference type="InterPro" id="IPR004000">
    <property type="entry name" value="Actin"/>
</dbReference>
<dbReference type="CDD" id="cd10169">
    <property type="entry name" value="ASKHA_NBD_actin-like"/>
    <property type="match status" value="1"/>
</dbReference>
<dbReference type="OrthoDB" id="10022312at2759"/>
<dbReference type="Proteomes" id="UP001152320">
    <property type="component" value="Chromosome 14"/>
</dbReference>